<dbReference type="Proteomes" id="UP001189429">
    <property type="component" value="Unassembled WGS sequence"/>
</dbReference>
<organism evidence="2 3">
    <name type="scientific">Prorocentrum cordatum</name>
    <dbReference type="NCBI Taxonomy" id="2364126"/>
    <lineage>
        <taxon>Eukaryota</taxon>
        <taxon>Sar</taxon>
        <taxon>Alveolata</taxon>
        <taxon>Dinophyceae</taxon>
        <taxon>Prorocentrales</taxon>
        <taxon>Prorocentraceae</taxon>
        <taxon>Prorocentrum</taxon>
    </lineage>
</organism>
<feature type="region of interest" description="Disordered" evidence="1">
    <location>
        <begin position="1"/>
        <end position="20"/>
    </location>
</feature>
<name>A0ABN9VCP6_9DINO</name>
<evidence type="ECO:0000313" key="2">
    <source>
        <dbReference type="EMBL" id="CAK0870868.1"/>
    </source>
</evidence>
<comment type="caution">
    <text evidence="2">The sequence shown here is derived from an EMBL/GenBank/DDBJ whole genome shotgun (WGS) entry which is preliminary data.</text>
</comment>
<evidence type="ECO:0000256" key="1">
    <source>
        <dbReference type="SAM" id="MobiDB-lite"/>
    </source>
</evidence>
<dbReference type="EMBL" id="CAUYUJ010017008">
    <property type="protein sequence ID" value="CAK0870868.1"/>
    <property type="molecule type" value="Genomic_DNA"/>
</dbReference>
<proteinExistence type="predicted"/>
<sequence>MRMPHASGSGAEGWRRPSLQLEHVDERTEFTARGRSVNSRVGSILLHPSKSNVPTSLPICYSTQLGPAPGSGIVKLTRRRDHPLAFSCHPRFRSLISDMAASAAHPICEETGAVFDTLLAMALFVLGYVLFSPSLRLALACAFGNTLELLLPLLPGSVRARVPKVLRAATPRATRTGALVVPMVPPCSIVHA</sequence>
<accession>A0ABN9VCP6</accession>
<keyword evidence="3" id="KW-1185">Reference proteome</keyword>
<protein>
    <submittedName>
        <fullName evidence="2">Uncharacterized protein</fullName>
    </submittedName>
</protein>
<evidence type="ECO:0000313" key="3">
    <source>
        <dbReference type="Proteomes" id="UP001189429"/>
    </source>
</evidence>
<reference evidence="2" key="1">
    <citation type="submission" date="2023-10" db="EMBL/GenBank/DDBJ databases">
        <authorList>
            <person name="Chen Y."/>
            <person name="Shah S."/>
            <person name="Dougan E. K."/>
            <person name="Thang M."/>
            <person name="Chan C."/>
        </authorList>
    </citation>
    <scope>NUCLEOTIDE SEQUENCE [LARGE SCALE GENOMIC DNA]</scope>
</reference>
<gene>
    <name evidence="2" type="ORF">PCOR1329_LOCUS56853</name>
</gene>